<sequence length="109" mass="12086">MSARERLAARQAELLAALLADGPAPAGFDAEALRVEADALLAKRRRVVALIDPEVAESCGEDFAPLFAEYARGNPRRDGSRAREDAAAFAAWVEARRPKRRWWQGRRRG</sequence>
<dbReference type="InterPro" id="IPR058711">
    <property type="entry name" value="SCO6045-like_C"/>
</dbReference>
<evidence type="ECO:0000313" key="2">
    <source>
        <dbReference type="EMBL" id="EWC61685.1"/>
    </source>
</evidence>
<name>W7ILA5_9PSEU</name>
<dbReference type="RefSeq" id="WP_035282969.1">
    <property type="nucleotide sequence ID" value="NZ_AYXG01000103.1"/>
</dbReference>
<organism evidence="2 3">
    <name type="scientific">Actinokineospora spheciospongiae</name>
    <dbReference type="NCBI Taxonomy" id="909613"/>
    <lineage>
        <taxon>Bacteria</taxon>
        <taxon>Bacillati</taxon>
        <taxon>Actinomycetota</taxon>
        <taxon>Actinomycetes</taxon>
        <taxon>Pseudonocardiales</taxon>
        <taxon>Pseudonocardiaceae</taxon>
        <taxon>Actinokineospora</taxon>
    </lineage>
</organism>
<keyword evidence="3" id="KW-1185">Reference proteome</keyword>
<dbReference type="Pfam" id="PF26136">
    <property type="entry name" value="SCO6045_C"/>
    <property type="match status" value="1"/>
</dbReference>
<evidence type="ECO:0000313" key="3">
    <source>
        <dbReference type="Proteomes" id="UP000019277"/>
    </source>
</evidence>
<dbReference type="STRING" id="909613.UO65_3043"/>
<dbReference type="OrthoDB" id="5382443at2"/>
<reference evidence="2 3" key="1">
    <citation type="journal article" date="2014" name="Genome Announc.">
        <title>Draft Genome Sequence of the Antitrypanosomally Active Sponge-Associated Bacterium Actinokineospora sp. Strain EG49.</title>
        <authorList>
            <person name="Harjes J."/>
            <person name="Ryu T."/>
            <person name="Abdelmohsen U.R."/>
            <person name="Moitinho-Silva L."/>
            <person name="Horn H."/>
            <person name="Ravasi T."/>
            <person name="Hentschel U."/>
        </authorList>
    </citation>
    <scope>NUCLEOTIDE SEQUENCE [LARGE SCALE GENOMIC DNA]</scope>
    <source>
        <strain evidence="2 3">EG49</strain>
    </source>
</reference>
<feature type="domain" description="SCO6045-like C-terminal" evidence="1">
    <location>
        <begin position="8"/>
        <end position="94"/>
    </location>
</feature>
<dbReference type="eggNOG" id="COG3220">
    <property type="taxonomic scope" value="Bacteria"/>
</dbReference>
<accession>W7ILA5</accession>
<dbReference type="EMBL" id="AYXG01000103">
    <property type="protein sequence ID" value="EWC61685.1"/>
    <property type="molecule type" value="Genomic_DNA"/>
</dbReference>
<evidence type="ECO:0000259" key="1">
    <source>
        <dbReference type="Pfam" id="PF26136"/>
    </source>
</evidence>
<gene>
    <name evidence="2" type="ORF">UO65_3043</name>
</gene>
<proteinExistence type="predicted"/>
<dbReference type="Proteomes" id="UP000019277">
    <property type="component" value="Unassembled WGS sequence"/>
</dbReference>
<comment type="caution">
    <text evidence="2">The sequence shown here is derived from an EMBL/GenBank/DDBJ whole genome shotgun (WGS) entry which is preliminary data.</text>
</comment>
<protein>
    <recommendedName>
        <fullName evidence="1">SCO6045-like C-terminal domain-containing protein</fullName>
    </recommendedName>
</protein>
<dbReference type="AlphaFoldDB" id="W7ILA5"/>